<comment type="similarity">
    <text evidence="2 6">Belongs to the transposase mutator family.</text>
</comment>
<evidence type="ECO:0000313" key="7">
    <source>
        <dbReference type="EMBL" id="HHE54387.1"/>
    </source>
</evidence>
<dbReference type="NCBIfam" id="NF033543">
    <property type="entry name" value="transpos_IS256"/>
    <property type="match status" value="1"/>
</dbReference>
<sequence>MENVDIKYPDSQEDTSDTIFETTDKAIPSGEEFFDMLEQQLRDIARITIINTINDEFETFIGAAPYQRSDNRHDSRNGFRYRNFETRFGEIKDIPIPRSRNGRFIPKLFTRWKRRENKITRAIADMFVNGISTRKVKKITKAIWGRSYSATTVSRCNQVLKEEYLKWMNRPISQSIRYLFLDAVNLKIRRHWISREALLCAIGITEDGKKEFLGFMLGGRESTASWESLLLLLLQRGLSADHLKMVTVDGNAGLLSALGSLLPTVTIQRCIVHKIRNIVGRCPRSLRGVVPAEAKLIFYANSQEEARERFNEFKARWQQQLPQIVECIEKDLDQLIAFYQFPYQHWVKIRSTNVIERAFKEFRRRIKVMETFPNEQSCLRIMLALSKMLNENWEFRPIKDF</sequence>
<evidence type="ECO:0000256" key="5">
    <source>
        <dbReference type="ARBA" id="ARBA00023172"/>
    </source>
</evidence>
<evidence type="ECO:0000256" key="1">
    <source>
        <dbReference type="ARBA" id="ARBA00002190"/>
    </source>
</evidence>
<protein>
    <recommendedName>
        <fullName evidence="6">Mutator family transposase</fullName>
    </recommendedName>
</protein>
<dbReference type="PANTHER" id="PTHR33217:SF7">
    <property type="entry name" value="TRANSPOSASE FOR INSERTION SEQUENCE ELEMENT IS1081"/>
    <property type="match status" value="1"/>
</dbReference>
<dbReference type="Pfam" id="PF00872">
    <property type="entry name" value="Transposase_mut"/>
    <property type="match status" value="1"/>
</dbReference>
<keyword evidence="5 6" id="KW-0233">DNA recombination</keyword>
<dbReference type="GO" id="GO:0003677">
    <property type="term" value="F:DNA binding"/>
    <property type="evidence" value="ECO:0007669"/>
    <property type="project" value="UniProtKB-UniRule"/>
</dbReference>
<dbReference type="EMBL" id="DRTD01000093">
    <property type="protein sequence ID" value="HHE54387.1"/>
    <property type="molecule type" value="Genomic_DNA"/>
</dbReference>
<dbReference type="PANTHER" id="PTHR33217">
    <property type="entry name" value="TRANSPOSASE FOR INSERTION SEQUENCE ELEMENT IS1081"/>
    <property type="match status" value="1"/>
</dbReference>
<keyword evidence="6" id="KW-0814">Transposable element</keyword>
<comment type="function">
    <text evidence="1 6">Required for the transposition of the insertion element.</text>
</comment>
<keyword evidence="3 6" id="KW-0815">Transposition</keyword>
<proteinExistence type="inferred from homology"/>
<dbReference type="InterPro" id="IPR001207">
    <property type="entry name" value="Transposase_mutator"/>
</dbReference>
<dbReference type="GO" id="GO:0006313">
    <property type="term" value="P:DNA transposition"/>
    <property type="evidence" value="ECO:0007669"/>
    <property type="project" value="UniProtKB-UniRule"/>
</dbReference>
<organism evidence="7">
    <name type="scientific">Caldithrix abyssi</name>
    <dbReference type="NCBI Taxonomy" id="187145"/>
    <lineage>
        <taxon>Bacteria</taxon>
        <taxon>Pseudomonadati</taxon>
        <taxon>Calditrichota</taxon>
        <taxon>Calditrichia</taxon>
        <taxon>Calditrichales</taxon>
        <taxon>Calditrichaceae</taxon>
        <taxon>Caldithrix</taxon>
    </lineage>
</organism>
<evidence type="ECO:0000256" key="6">
    <source>
        <dbReference type="RuleBase" id="RU365089"/>
    </source>
</evidence>
<name>A0A7V5LI67_CALAY</name>
<keyword evidence="4 6" id="KW-0238">DNA-binding</keyword>
<evidence type="ECO:0000256" key="3">
    <source>
        <dbReference type="ARBA" id="ARBA00022578"/>
    </source>
</evidence>
<evidence type="ECO:0000256" key="2">
    <source>
        <dbReference type="ARBA" id="ARBA00010961"/>
    </source>
</evidence>
<dbReference type="GO" id="GO:0004803">
    <property type="term" value="F:transposase activity"/>
    <property type="evidence" value="ECO:0007669"/>
    <property type="project" value="UniProtKB-UniRule"/>
</dbReference>
<accession>A0A7V5LI67</accession>
<reference evidence="7" key="1">
    <citation type="journal article" date="2020" name="mSystems">
        <title>Genome- and Community-Level Interaction Insights into Carbon Utilization and Element Cycling Functions of Hydrothermarchaeota in Hydrothermal Sediment.</title>
        <authorList>
            <person name="Zhou Z."/>
            <person name="Liu Y."/>
            <person name="Xu W."/>
            <person name="Pan J."/>
            <person name="Luo Z.H."/>
            <person name="Li M."/>
        </authorList>
    </citation>
    <scope>NUCLEOTIDE SEQUENCE [LARGE SCALE GENOMIC DNA]</scope>
    <source>
        <strain evidence="7">HyVt-76</strain>
    </source>
</reference>
<dbReference type="Proteomes" id="UP000886111">
    <property type="component" value="Unassembled WGS sequence"/>
</dbReference>
<evidence type="ECO:0000256" key="4">
    <source>
        <dbReference type="ARBA" id="ARBA00023125"/>
    </source>
</evidence>
<dbReference type="AlphaFoldDB" id="A0A7V5LI67"/>
<gene>
    <name evidence="7" type="ORF">ENL21_01295</name>
</gene>
<comment type="caution">
    <text evidence="7">The sequence shown here is derived from an EMBL/GenBank/DDBJ whole genome shotgun (WGS) entry which is preliminary data.</text>
</comment>